<feature type="transmembrane region" description="Helical" evidence="1">
    <location>
        <begin position="34"/>
        <end position="51"/>
    </location>
</feature>
<proteinExistence type="predicted"/>
<feature type="transmembrane region" description="Helical" evidence="1">
    <location>
        <begin position="213"/>
        <end position="236"/>
    </location>
</feature>
<keyword evidence="1" id="KW-0812">Transmembrane</keyword>
<keyword evidence="1" id="KW-0472">Membrane</keyword>
<dbReference type="RefSeq" id="WP_397060984.1">
    <property type="nucleotide sequence ID" value="NZ_JBIRYL010000001.1"/>
</dbReference>
<dbReference type="EMBL" id="JBIRYL010000001">
    <property type="protein sequence ID" value="MFI2229847.1"/>
    <property type="molecule type" value="Genomic_DNA"/>
</dbReference>
<protein>
    <recommendedName>
        <fullName evidence="4">DUF998 domain-containing protein</fullName>
    </recommendedName>
</protein>
<name>A0ABW7VYE3_9NOCA</name>
<comment type="caution">
    <text evidence="2">The sequence shown here is derived from an EMBL/GenBank/DDBJ whole genome shotgun (WGS) entry which is preliminary data.</text>
</comment>
<evidence type="ECO:0000313" key="3">
    <source>
        <dbReference type="Proteomes" id="UP001611494"/>
    </source>
</evidence>
<keyword evidence="3" id="KW-1185">Reference proteome</keyword>
<reference evidence="2 3" key="1">
    <citation type="submission" date="2024-10" db="EMBL/GenBank/DDBJ databases">
        <title>The Natural Products Discovery Center: Release of the First 8490 Sequenced Strains for Exploring Actinobacteria Biosynthetic Diversity.</title>
        <authorList>
            <person name="Kalkreuter E."/>
            <person name="Kautsar S.A."/>
            <person name="Yang D."/>
            <person name="Bader C.D."/>
            <person name="Teijaro C.N."/>
            <person name="Fluegel L."/>
            <person name="Davis C.M."/>
            <person name="Simpson J.R."/>
            <person name="Lauterbach L."/>
            <person name="Steele A.D."/>
            <person name="Gui C."/>
            <person name="Meng S."/>
            <person name="Li G."/>
            <person name="Viehrig K."/>
            <person name="Ye F."/>
            <person name="Su P."/>
            <person name="Kiefer A.F."/>
            <person name="Nichols A."/>
            <person name="Cepeda A.J."/>
            <person name="Yan W."/>
            <person name="Fan B."/>
            <person name="Jiang Y."/>
            <person name="Adhikari A."/>
            <person name="Zheng C.-J."/>
            <person name="Schuster L."/>
            <person name="Cowan T.M."/>
            <person name="Smanski M.J."/>
            <person name="Chevrette M.G."/>
            <person name="De Carvalho L.P.S."/>
            <person name="Shen B."/>
        </authorList>
    </citation>
    <scope>NUCLEOTIDE SEQUENCE [LARGE SCALE GENOMIC DNA]</scope>
    <source>
        <strain evidence="2 3">NPDC019377</strain>
    </source>
</reference>
<evidence type="ECO:0000313" key="2">
    <source>
        <dbReference type="EMBL" id="MFI2229847.1"/>
    </source>
</evidence>
<organism evidence="2 3">
    <name type="scientific">Nocardia testacea</name>
    <dbReference type="NCBI Taxonomy" id="248551"/>
    <lineage>
        <taxon>Bacteria</taxon>
        <taxon>Bacillati</taxon>
        <taxon>Actinomycetota</taxon>
        <taxon>Actinomycetes</taxon>
        <taxon>Mycobacteriales</taxon>
        <taxon>Nocardiaceae</taxon>
        <taxon>Nocardia</taxon>
    </lineage>
</organism>
<evidence type="ECO:0000256" key="1">
    <source>
        <dbReference type="SAM" id="Phobius"/>
    </source>
</evidence>
<feature type="transmembrane region" description="Helical" evidence="1">
    <location>
        <begin position="88"/>
        <end position="106"/>
    </location>
</feature>
<gene>
    <name evidence="2" type="ORF">ACH49Z_08345</name>
</gene>
<evidence type="ECO:0008006" key="4">
    <source>
        <dbReference type="Google" id="ProtNLM"/>
    </source>
</evidence>
<accession>A0ABW7VYE3</accession>
<dbReference type="Proteomes" id="UP001611494">
    <property type="component" value="Unassembled WGS sequence"/>
</dbReference>
<keyword evidence="1" id="KW-1133">Transmembrane helix</keyword>
<feature type="transmembrane region" description="Helical" evidence="1">
    <location>
        <begin position="118"/>
        <end position="139"/>
    </location>
</feature>
<feature type="transmembrane region" description="Helical" evidence="1">
    <location>
        <begin position="178"/>
        <end position="201"/>
    </location>
</feature>
<feature type="transmembrane region" description="Helical" evidence="1">
    <location>
        <begin position="151"/>
        <end position="171"/>
    </location>
</feature>
<sequence>MTNHKGSAAEAARQTLSAHRDLTRRVRLAQRSTWFPLVLLGLVILAAAPFYRMGRHTVTCDPALGARGGVQIIHRGTCVQVVSWPAGVYWMVAFVLAYTAIAAVYLHRARSRGVDVRILPYAGAGIGAGVIFGIVAAWSHQLDLAGRFPSGPVAVGMVPLVSIGLTLLVLARLERNPALLVFTVGYSIVALMACGIGPRSLGPNIGADLGPMWGFLPGLSVAGGALLLGGIGFALAERRGL</sequence>